<sequence length="101" mass="11299">MDSGQMGFIMQKRGAAMTGHQWSSLLKELEEQGLYLVIKSNNPCLTKSPAGGFIPAHAKNDQFLLLTHEQLLERGLQPGHHILTDCKSIIHHVTNEKRDNP</sequence>
<keyword evidence="2" id="KW-1185">Reference proteome</keyword>
<gene>
    <name evidence="1" type="ORF">BEP19_06470</name>
</gene>
<evidence type="ECO:0000313" key="1">
    <source>
        <dbReference type="EMBL" id="RKD24049.1"/>
    </source>
</evidence>
<dbReference type="EMBL" id="MCHY01000008">
    <property type="protein sequence ID" value="RKD24049.1"/>
    <property type="molecule type" value="Genomic_DNA"/>
</dbReference>
<name>A0A419SJD6_9BACL</name>
<dbReference type="AlphaFoldDB" id="A0A419SJD6"/>
<dbReference type="OrthoDB" id="2473691at2"/>
<dbReference type="Proteomes" id="UP000284219">
    <property type="component" value="Unassembled WGS sequence"/>
</dbReference>
<dbReference type="RefSeq" id="WP_120189299.1">
    <property type="nucleotide sequence ID" value="NZ_MCHY01000008.1"/>
</dbReference>
<proteinExistence type="predicted"/>
<comment type="caution">
    <text evidence="1">The sequence shown here is derived from an EMBL/GenBank/DDBJ whole genome shotgun (WGS) entry which is preliminary data.</text>
</comment>
<reference evidence="1 2" key="1">
    <citation type="submission" date="2016-08" db="EMBL/GenBank/DDBJ databases">
        <title>Novel Firmicute Genomes.</title>
        <authorList>
            <person name="Poppleton D.I."/>
            <person name="Gribaldo S."/>
        </authorList>
    </citation>
    <scope>NUCLEOTIDE SEQUENCE [LARGE SCALE GENOMIC DNA]</scope>
    <source>
        <strain evidence="1 2">RAOx-1</strain>
    </source>
</reference>
<accession>A0A419SJD6</accession>
<organism evidence="1 2">
    <name type="scientific">Ammoniphilus oxalaticus</name>
    <dbReference type="NCBI Taxonomy" id="66863"/>
    <lineage>
        <taxon>Bacteria</taxon>
        <taxon>Bacillati</taxon>
        <taxon>Bacillota</taxon>
        <taxon>Bacilli</taxon>
        <taxon>Bacillales</taxon>
        <taxon>Paenibacillaceae</taxon>
        <taxon>Aneurinibacillus group</taxon>
        <taxon>Ammoniphilus</taxon>
    </lineage>
</organism>
<protein>
    <submittedName>
        <fullName evidence="1">Uncharacterized protein</fullName>
    </submittedName>
</protein>
<evidence type="ECO:0000313" key="2">
    <source>
        <dbReference type="Proteomes" id="UP000284219"/>
    </source>
</evidence>